<dbReference type="PANTHER" id="PTHR24299:SF52">
    <property type="entry name" value="CYTOCHROME P450"/>
    <property type="match status" value="1"/>
</dbReference>
<gene>
    <name evidence="1" type="ORF">LSALG_LOCUS38488</name>
</gene>
<dbReference type="Proteomes" id="UP001177003">
    <property type="component" value="Chromosome 8"/>
</dbReference>
<proteinExistence type="predicted"/>
<name>A0AA36EJY8_LACSI</name>
<sequence>MMSSTHIYSNGSNPNETRKPITCLATFTIKSKKMIPLHEGGLVNIRNTTHLYFGNLIRMMIFGTRFFAGGMEDGGPGEEETEHVSSVFTILKYLYAFSVIDFFPWLRGKIDFEGHQKIIRTAIQRVRKYQDGLIDERIQLWKDGVRKVKGDVLDVLINHESPKLTESRDQSPDFRINASCD</sequence>
<dbReference type="AlphaFoldDB" id="A0AA36EJY8"/>
<dbReference type="EMBL" id="OX465084">
    <property type="protein sequence ID" value="CAI9299801.1"/>
    <property type="molecule type" value="Genomic_DNA"/>
</dbReference>
<keyword evidence="2" id="KW-1185">Reference proteome</keyword>
<dbReference type="InterPro" id="IPR036396">
    <property type="entry name" value="Cyt_P450_sf"/>
</dbReference>
<dbReference type="Gene3D" id="1.10.630.10">
    <property type="entry name" value="Cytochrome P450"/>
    <property type="match status" value="1"/>
</dbReference>
<dbReference type="GO" id="GO:0004497">
    <property type="term" value="F:monooxygenase activity"/>
    <property type="evidence" value="ECO:0007669"/>
    <property type="project" value="InterPro"/>
</dbReference>
<dbReference type="PANTHER" id="PTHR24299">
    <property type="entry name" value="CYTOCHROME P450 FAMILY 1"/>
    <property type="match status" value="1"/>
</dbReference>
<organism evidence="1 2">
    <name type="scientific">Lactuca saligna</name>
    <name type="common">Willowleaf lettuce</name>
    <dbReference type="NCBI Taxonomy" id="75948"/>
    <lineage>
        <taxon>Eukaryota</taxon>
        <taxon>Viridiplantae</taxon>
        <taxon>Streptophyta</taxon>
        <taxon>Embryophyta</taxon>
        <taxon>Tracheophyta</taxon>
        <taxon>Spermatophyta</taxon>
        <taxon>Magnoliopsida</taxon>
        <taxon>eudicotyledons</taxon>
        <taxon>Gunneridae</taxon>
        <taxon>Pentapetalae</taxon>
        <taxon>asterids</taxon>
        <taxon>campanulids</taxon>
        <taxon>Asterales</taxon>
        <taxon>Asteraceae</taxon>
        <taxon>Cichorioideae</taxon>
        <taxon>Cichorieae</taxon>
        <taxon>Lactucinae</taxon>
        <taxon>Lactuca</taxon>
    </lineage>
</organism>
<evidence type="ECO:0000313" key="2">
    <source>
        <dbReference type="Proteomes" id="UP001177003"/>
    </source>
</evidence>
<protein>
    <recommendedName>
        <fullName evidence="3">Cytochrome P450</fullName>
    </recommendedName>
</protein>
<dbReference type="GO" id="GO:0005506">
    <property type="term" value="F:iron ion binding"/>
    <property type="evidence" value="ECO:0007669"/>
    <property type="project" value="InterPro"/>
</dbReference>
<accession>A0AA36EJY8</accession>
<evidence type="ECO:0008006" key="3">
    <source>
        <dbReference type="Google" id="ProtNLM"/>
    </source>
</evidence>
<evidence type="ECO:0000313" key="1">
    <source>
        <dbReference type="EMBL" id="CAI9299801.1"/>
    </source>
</evidence>
<dbReference type="SUPFAM" id="SSF48264">
    <property type="entry name" value="Cytochrome P450"/>
    <property type="match status" value="1"/>
</dbReference>
<reference evidence="1" key="1">
    <citation type="submission" date="2023-04" db="EMBL/GenBank/DDBJ databases">
        <authorList>
            <person name="Vijverberg K."/>
            <person name="Xiong W."/>
            <person name="Schranz E."/>
        </authorList>
    </citation>
    <scope>NUCLEOTIDE SEQUENCE</scope>
</reference>
<dbReference type="GO" id="GO:0016705">
    <property type="term" value="F:oxidoreductase activity, acting on paired donors, with incorporation or reduction of molecular oxygen"/>
    <property type="evidence" value="ECO:0007669"/>
    <property type="project" value="InterPro"/>
</dbReference>
<dbReference type="GO" id="GO:0020037">
    <property type="term" value="F:heme binding"/>
    <property type="evidence" value="ECO:0007669"/>
    <property type="project" value="InterPro"/>
</dbReference>